<dbReference type="GO" id="GO:0005813">
    <property type="term" value="C:centrosome"/>
    <property type="evidence" value="ECO:0007669"/>
    <property type="project" value="UniProtKB-SubCell"/>
</dbReference>
<dbReference type="Pfam" id="PF03398">
    <property type="entry name" value="Ist1"/>
    <property type="match status" value="1"/>
</dbReference>
<evidence type="ECO:0000256" key="14">
    <source>
        <dbReference type="ARBA" id="ARBA00032374"/>
    </source>
</evidence>
<dbReference type="RefSeq" id="XP_038067331.1">
    <property type="nucleotide sequence ID" value="XM_038211403.1"/>
</dbReference>
<dbReference type="RefSeq" id="XP_038067330.1">
    <property type="nucleotide sequence ID" value="XM_038211402.1"/>
</dbReference>
<dbReference type="OMA" id="YQPFPNI"/>
<feature type="region of interest" description="Disordered" evidence="17">
    <location>
        <begin position="198"/>
        <end position="388"/>
    </location>
</feature>
<evidence type="ECO:0000313" key="18">
    <source>
        <dbReference type="EnsemblMetazoa" id="XP_038067331.1"/>
    </source>
</evidence>
<comment type="subunit">
    <text evidence="16">Interacts with CHMP1A, CHMP1B, VPS4A and VTA1. Interacts with SPAST, STAMBP, and USP8. May interact with VPS37B. May associate with the ESCRT-I complex. Interacts with MITD1, in competition with VSP4. Interacts with SPART (via MIT domain); leading to the recruitment of SPART to midbodies. Interacts with SPAST.</text>
</comment>
<proteinExistence type="inferred from homology"/>
<dbReference type="EnsemblMetazoa" id="XM_038211403.1">
    <property type="protein sequence ID" value="XP_038067331.1"/>
    <property type="gene ID" value="LOC119737217"/>
</dbReference>
<dbReference type="EnsemblMetazoa" id="XM_038211402.1">
    <property type="protein sequence ID" value="XP_038067330.1"/>
    <property type="gene ID" value="LOC119737217"/>
</dbReference>
<dbReference type="GeneID" id="119737217"/>
<keyword evidence="13" id="KW-0968">Cytoplasmic vesicle</keyword>
<keyword evidence="11" id="KW-0539">Nucleus</keyword>
<dbReference type="GO" id="GO:0030496">
    <property type="term" value="C:midbody"/>
    <property type="evidence" value="ECO:0007669"/>
    <property type="project" value="UniProtKB-SubCell"/>
</dbReference>
<keyword evidence="8" id="KW-0597">Phosphoprotein</keyword>
<evidence type="ECO:0000256" key="15">
    <source>
        <dbReference type="ARBA" id="ARBA00046124"/>
    </source>
</evidence>
<dbReference type="PANTHER" id="PTHR12161:SF5">
    <property type="entry name" value="IST1 HOMOLOG"/>
    <property type="match status" value="1"/>
</dbReference>
<evidence type="ECO:0000256" key="3">
    <source>
        <dbReference type="ARBA" id="ARBA00004300"/>
    </source>
</evidence>
<evidence type="ECO:0000256" key="5">
    <source>
        <dbReference type="ARBA" id="ARBA00005536"/>
    </source>
</evidence>
<keyword evidence="12" id="KW-0131">Cell cycle</keyword>
<sequence length="400" mass="43161">MFSSGFKTTKLSTSARLAIHRLKLLERKKTEEAQKARKEIADYLCIGKDERARIRVEHIIREDYLVEAMEIVELYLDLLLARMGLITSSKVLDPSIQEAVSTIIWVTPRMSADIAELKSVSQQLVCKYGKEFGESARKGECEFVNEKVKLRMSAQAPPKSLVENYLVEIARSHGVTYEPDPCILSPPEVEGLLMDLGDETLSGSKKGGGGGGGGGGMSVQLPPQQPSYPPPAQAYPPPGQAYPPPGQAYPPPGQAYPLAAQGYPPPATNPAYPPQTQPQSMNQGTNDSQPPSYSNFAPSRGPPARPKAPPVGPATPGVSVDHYSQQAPPYSENDPMYPPNPQAGKPPAASQPEPSMPVLPQVPTNSFPPLDNSVGGKPGGGEDVDFDDLTRRFEELKKKK</sequence>
<evidence type="ECO:0000256" key="1">
    <source>
        <dbReference type="ARBA" id="ARBA00004214"/>
    </source>
</evidence>
<keyword evidence="7" id="KW-0963">Cytoplasm</keyword>
<dbReference type="RefSeq" id="XP_038067332.1">
    <property type="nucleotide sequence ID" value="XM_038211404.1"/>
</dbReference>
<comment type="subcellular location">
    <subcellularLocation>
        <location evidence="3">Cytoplasm</location>
        <location evidence="3">Cytoskeleton</location>
        <location evidence="3">Microtubule organizing center</location>
        <location evidence="3">Centrosome</location>
    </subcellularLocation>
    <subcellularLocation>
        <location evidence="4">Cytoplasmic vesicle</location>
    </subcellularLocation>
    <subcellularLocation>
        <location evidence="1">Midbody</location>
    </subcellularLocation>
    <subcellularLocation>
        <location evidence="2">Nucleus envelope</location>
    </subcellularLocation>
</comment>
<evidence type="ECO:0000256" key="2">
    <source>
        <dbReference type="ARBA" id="ARBA00004259"/>
    </source>
</evidence>
<dbReference type="InterPro" id="IPR005061">
    <property type="entry name" value="Ist1"/>
</dbReference>
<organism evidence="18 19">
    <name type="scientific">Patiria miniata</name>
    <name type="common">Bat star</name>
    <name type="synonym">Asterina miniata</name>
    <dbReference type="NCBI Taxonomy" id="46514"/>
    <lineage>
        <taxon>Eukaryota</taxon>
        <taxon>Metazoa</taxon>
        <taxon>Echinodermata</taxon>
        <taxon>Eleutherozoa</taxon>
        <taxon>Asterozoa</taxon>
        <taxon>Asteroidea</taxon>
        <taxon>Valvatacea</taxon>
        <taxon>Valvatida</taxon>
        <taxon>Asterinidae</taxon>
        <taxon>Patiria</taxon>
    </lineage>
</organism>
<comment type="similarity">
    <text evidence="5">Belongs to the IST1 family.</text>
</comment>
<comment type="function">
    <text evidence="15">ESCRT-III-like protein involved in cytokinesis, nuclear envelope reassembly and endosomal tubulation. Is required for efficient abscission during cytokinesis. Involved in recruiting VPS4A and/or VPS4B to the midbody of dividing cells. During late anaphase, involved in nuclear envelope reassembly and mitotic spindle disassembly together with the ESCRT-III complex: IST1 acts by mediating the recruitment of SPAST to the nuclear membrane, leading to microtubule severing. Recruited to the reforming nuclear envelope (NE) during anaphase by LEMD2. Regulates early endosomal tubulation together with the ESCRT-III complex by mediating the recruitment of SPAST.</text>
</comment>
<dbReference type="GO" id="GO:0015031">
    <property type="term" value="P:protein transport"/>
    <property type="evidence" value="ECO:0007669"/>
    <property type="project" value="InterPro"/>
</dbReference>
<dbReference type="PANTHER" id="PTHR12161">
    <property type="entry name" value="IST1 FAMILY MEMBER"/>
    <property type="match status" value="1"/>
</dbReference>
<protein>
    <recommendedName>
        <fullName evidence="6">IST1 homolog</fullName>
    </recommendedName>
    <alternativeName>
        <fullName evidence="14">Charged multivesicular body protein 8</fullName>
    </alternativeName>
</protein>
<dbReference type="Gene3D" id="1.20.1260.60">
    <property type="entry name" value="Vacuolar protein sorting-associated protein Ist1"/>
    <property type="match status" value="1"/>
</dbReference>
<feature type="compositionally biased region" description="Polar residues" evidence="17">
    <location>
        <begin position="279"/>
        <end position="296"/>
    </location>
</feature>
<evidence type="ECO:0000256" key="17">
    <source>
        <dbReference type="SAM" id="MobiDB-lite"/>
    </source>
</evidence>
<evidence type="ECO:0000256" key="12">
    <source>
        <dbReference type="ARBA" id="ARBA00023306"/>
    </source>
</evidence>
<dbReference type="GO" id="GO:0051301">
    <property type="term" value="P:cell division"/>
    <property type="evidence" value="ECO:0007669"/>
    <property type="project" value="UniProtKB-KW"/>
</dbReference>
<evidence type="ECO:0000256" key="4">
    <source>
        <dbReference type="ARBA" id="ARBA00004541"/>
    </source>
</evidence>
<dbReference type="InterPro" id="IPR042277">
    <property type="entry name" value="IST1-like"/>
</dbReference>
<feature type="compositionally biased region" description="Pro residues" evidence="17">
    <location>
        <begin position="300"/>
        <end position="313"/>
    </location>
</feature>
<keyword evidence="10" id="KW-0206">Cytoskeleton</keyword>
<keyword evidence="19" id="KW-1185">Reference proteome</keyword>
<dbReference type="Proteomes" id="UP000887568">
    <property type="component" value="Unplaced"/>
</dbReference>
<evidence type="ECO:0000256" key="11">
    <source>
        <dbReference type="ARBA" id="ARBA00023242"/>
    </source>
</evidence>
<dbReference type="OrthoDB" id="29853at2759"/>
<evidence type="ECO:0000256" key="16">
    <source>
        <dbReference type="ARBA" id="ARBA00046920"/>
    </source>
</evidence>
<feature type="compositionally biased region" description="Gly residues" evidence="17">
    <location>
        <begin position="205"/>
        <end position="217"/>
    </location>
</feature>
<accession>A0A914AVP9</accession>
<feature type="compositionally biased region" description="Pro residues" evidence="17">
    <location>
        <begin position="223"/>
        <end position="254"/>
    </location>
</feature>
<dbReference type="GO" id="GO:0031410">
    <property type="term" value="C:cytoplasmic vesicle"/>
    <property type="evidence" value="ECO:0007669"/>
    <property type="project" value="UniProtKB-SubCell"/>
</dbReference>
<evidence type="ECO:0000256" key="13">
    <source>
        <dbReference type="ARBA" id="ARBA00023329"/>
    </source>
</evidence>
<dbReference type="AlphaFoldDB" id="A0A914AVP9"/>
<feature type="compositionally biased region" description="Pro residues" evidence="17">
    <location>
        <begin position="263"/>
        <end position="276"/>
    </location>
</feature>
<evidence type="ECO:0000256" key="7">
    <source>
        <dbReference type="ARBA" id="ARBA00022490"/>
    </source>
</evidence>
<keyword evidence="9" id="KW-0132">Cell division</keyword>
<dbReference type="EnsemblMetazoa" id="XM_038211404.1">
    <property type="protein sequence ID" value="XP_038067332.1"/>
    <property type="gene ID" value="LOC119737217"/>
</dbReference>
<name>A0A914AVP9_PATMI</name>
<evidence type="ECO:0000256" key="6">
    <source>
        <dbReference type="ARBA" id="ARBA00014513"/>
    </source>
</evidence>
<dbReference type="CTD" id="9798"/>
<reference evidence="18" key="1">
    <citation type="submission" date="2022-11" db="UniProtKB">
        <authorList>
            <consortium name="EnsemblMetazoa"/>
        </authorList>
    </citation>
    <scope>IDENTIFICATION</scope>
</reference>
<dbReference type="GO" id="GO:0005635">
    <property type="term" value="C:nuclear envelope"/>
    <property type="evidence" value="ECO:0007669"/>
    <property type="project" value="UniProtKB-SubCell"/>
</dbReference>
<evidence type="ECO:0000313" key="19">
    <source>
        <dbReference type="Proteomes" id="UP000887568"/>
    </source>
</evidence>
<evidence type="ECO:0000256" key="10">
    <source>
        <dbReference type="ARBA" id="ARBA00023212"/>
    </source>
</evidence>
<evidence type="ECO:0000256" key="9">
    <source>
        <dbReference type="ARBA" id="ARBA00022618"/>
    </source>
</evidence>
<dbReference type="FunFam" id="1.20.1260.60:FF:000001">
    <property type="entry name" value="IST1 homolog isoform X1"/>
    <property type="match status" value="1"/>
</dbReference>
<evidence type="ECO:0000256" key="8">
    <source>
        <dbReference type="ARBA" id="ARBA00022553"/>
    </source>
</evidence>